<accession>A0A4Y7KJW2</accession>
<evidence type="ECO:0000313" key="2">
    <source>
        <dbReference type="Proteomes" id="UP000316621"/>
    </source>
</evidence>
<dbReference type="EMBL" id="CM010722">
    <property type="protein sequence ID" value="RZC72481.1"/>
    <property type="molecule type" value="Genomic_DNA"/>
</dbReference>
<keyword evidence="2" id="KW-1185">Reference proteome</keyword>
<proteinExistence type="predicted"/>
<dbReference type="Proteomes" id="UP000316621">
    <property type="component" value="Chromosome 8"/>
</dbReference>
<protein>
    <submittedName>
        <fullName evidence="1">Uncharacterized protein</fullName>
    </submittedName>
</protein>
<dbReference type="OMA" id="HECIFFG"/>
<dbReference type="Gramene" id="RZC72481">
    <property type="protein sequence ID" value="RZC72481"/>
    <property type="gene ID" value="C5167_047957"/>
</dbReference>
<evidence type="ECO:0000313" key="1">
    <source>
        <dbReference type="EMBL" id="RZC72481.1"/>
    </source>
</evidence>
<dbReference type="AlphaFoldDB" id="A0A4Y7KJW2"/>
<gene>
    <name evidence="1" type="ORF">C5167_047957</name>
</gene>
<sequence>MAMDGNGRDFFEGYQNSFESDHESSASTCTSYLGVKQECHAPGLQAVPTDDPAVKYAEDFALMSIQGRCNFLAQFELLEIIDVKAEVTEELARFHMLLKVKNENNEEKYKVEVHKNVKGKLFLNSLEPNFSCSSSRI</sequence>
<reference evidence="1 2" key="1">
    <citation type="journal article" date="2018" name="Science">
        <title>The opium poppy genome and morphinan production.</title>
        <authorList>
            <person name="Guo L."/>
            <person name="Winzer T."/>
            <person name="Yang X."/>
            <person name="Li Y."/>
            <person name="Ning Z."/>
            <person name="He Z."/>
            <person name="Teodor R."/>
            <person name="Lu Y."/>
            <person name="Bowser T.A."/>
            <person name="Graham I.A."/>
            <person name="Ye K."/>
        </authorList>
    </citation>
    <scope>NUCLEOTIDE SEQUENCE [LARGE SCALE GENOMIC DNA]</scope>
    <source>
        <strain evidence="2">cv. HN1</strain>
        <tissue evidence="1">Leaves</tissue>
    </source>
</reference>
<dbReference type="SUPFAM" id="SSF54403">
    <property type="entry name" value="Cystatin/monellin"/>
    <property type="match status" value="1"/>
</dbReference>
<dbReference type="STRING" id="3469.A0A4Y7KJW2"/>
<name>A0A4Y7KJW2_PAPSO</name>
<dbReference type="InterPro" id="IPR046350">
    <property type="entry name" value="Cystatin_sf"/>
</dbReference>
<organism evidence="1 2">
    <name type="scientific">Papaver somniferum</name>
    <name type="common">Opium poppy</name>
    <dbReference type="NCBI Taxonomy" id="3469"/>
    <lineage>
        <taxon>Eukaryota</taxon>
        <taxon>Viridiplantae</taxon>
        <taxon>Streptophyta</taxon>
        <taxon>Embryophyta</taxon>
        <taxon>Tracheophyta</taxon>
        <taxon>Spermatophyta</taxon>
        <taxon>Magnoliopsida</taxon>
        <taxon>Ranunculales</taxon>
        <taxon>Papaveraceae</taxon>
        <taxon>Papaveroideae</taxon>
        <taxon>Papaver</taxon>
    </lineage>
</organism>